<dbReference type="InterPro" id="IPR000169">
    <property type="entry name" value="Pept_cys_AS"/>
</dbReference>
<keyword evidence="2 6" id="KW-0645">Protease</keyword>
<dbReference type="InterPro" id="IPR038765">
    <property type="entry name" value="Papain-like_cys_pep_sf"/>
</dbReference>
<dbReference type="PROSITE" id="PS00139">
    <property type="entry name" value="THIOL_PROTEASE_CYS"/>
    <property type="match status" value="1"/>
</dbReference>
<reference evidence="10" key="1">
    <citation type="submission" date="2017-02" db="UniProtKB">
        <authorList>
            <consortium name="WormBaseParasite"/>
        </authorList>
    </citation>
    <scope>IDENTIFICATION</scope>
</reference>
<feature type="active site" evidence="5 6">
    <location>
        <position position="226"/>
    </location>
</feature>
<evidence type="ECO:0000313" key="9">
    <source>
        <dbReference type="Proteomes" id="UP000267096"/>
    </source>
</evidence>
<dbReference type="GO" id="GO:0006508">
    <property type="term" value="P:proteolysis"/>
    <property type="evidence" value="ECO:0007669"/>
    <property type="project" value="UniProtKB-KW"/>
</dbReference>
<organism evidence="10">
    <name type="scientific">Anisakis simplex</name>
    <name type="common">Herring worm</name>
    <dbReference type="NCBI Taxonomy" id="6269"/>
    <lineage>
        <taxon>Eukaryota</taxon>
        <taxon>Metazoa</taxon>
        <taxon>Ecdysozoa</taxon>
        <taxon>Nematoda</taxon>
        <taxon>Chromadorea</taxon>
        <taxon>Rhabditida</taxon>
        <taxon>Spirurina</taxon>
        <taxon>Ascaridomorpha</taxon>
        <taxon>Ascaridoidea</taxon>
        <taxon>Anisakidae</taxon>
        <taxon>Anisakis</taxon>
        <taxon>Anisakis simplex complex</taxon>
    </lineage>
</organism>
<evidence type="ECO:0000256" key="5">
    <source>
        <dbReference type="PIRSR" id="PIRSR622684-1"/>
    </source>
</evidence>
<keyword evidence="3 6" id="KW-0378">Hydrolase</keyword>
<dbReference type="Pfam" id="PF00648">
    <property type="entry name" value="Peptidase_C2"/>
    <property type="match status" value="1"/>
</dbReference>
<name>A0A0M3KE98_ANISI</name>
<dbReference type="GO" id="GO:0004198">
    <property type="term" value="F:calcium-dependent cysteine-type endopeptidase activity"/>
    <property type="evidence" value="ECO:0007669"/>
    <property type="project" value="InterPro"/>
</dbReference>
<evidence type="ECO:0000256" key="6">
    <source>
        <dbReference type="PROSITE-ProRule" id="PRU00239"/>
    </source>
</evidence>
<sequence length="300" mass="34226">DHCPHPTKPERWTLTQSEIDVLKLRIHNGSVKNHESVPFIQVVIIGVFEEIVKAPQFINMSHQSRFDVDQGELGDCWLLAAVADLTLHDELFYRVVPPDQSFTENYAGIFHFQFWRYGQWVDVVVDDRLPTSGGKLVYMNSRENNEFWSALLEKSYAKLYGSYEALKGGYSSEALEDMTGGLTEFYNLQKSPKNLKEMLLGFEMGSLFGCSIKGEGESSNGLIKSHAYSITGICVVKEPAGTNKDNLLLRLRNPWGDKHEWNGAWSDQSPEWKSISQQDKDKLGLKIEHDGEFWFVLRLN</sequence>
<dbReference type="PROSITE" id="PS50203">
    <property type="entry name" value="CALPAIN_CAT"/>
    <property type="match status" value="1"/>
</dbReference>
<keyword evidence="9" id="KW-1185">Reference proteome</keyword>
<dbReference type="SUPFAM" id="SSF54001">
    <property type="entry name" value="Cysteine proteinases"/>
    <property type="match status" value="1"/>
</dbReference>
<dbReference type="GO" id="GO:0005737">
    <property type="term" value="C:cytoplasm"/>
    <property type="evidence" value="ECO:0007669"/>
    <property type="project" value="TreeGrafter"/>
</dbReference>
<dbReference type="PANTHER" id="PTHR10183">
    <property type="entry name" value="CALPAIN"/>
    <property type="match status" value="1"/>
</dbReference>
<evidence type="ECO:0000256" key="4">
    <source>
        <dbReference type="ARBA" id="ARBA00022807"/>
    </source>
</evidence>
<evidence type="ECO:0000256" key="1">
    <source>
        <dbReference type="ARBA" id="ARBA00007623"/>
    </source>
</evidence>
<dbReference type="Gene3D" id="3.90.70.10">
    <property type="entry name" value="Cysteine proteinases"/>
    <property type="match status" value="1"/>
</dbReference>
<dbReference type="PANTHER" id="PTHR10183:SF419">
    <property type="entry name" value="CALPAIN CLP-1"/>
    <property type="match status" value="1"/>
</dbReference>
<proteinExistence type="inferred from homology"/>
<evidence type="ECO:0000313" key="8">
    <source>
        <dbReference type="EMBL" id="VDK65862.1"/>
    </source>
</evidence>
<evidence type="ECO:0000256" key="2">
    <source>
        <dbReference type="ARBA" id="ARBA00022670"/>
    </source>
</evidence>
<dbReference type="WBParaSite" id="ASIM_0001930301-mRNA-1">
    <property type="protein sequence ID" value="ASIM_0001930301-mRNA-1"/>
    <property type="gene ID" value="ASIM_0001930301"/>
</dbReference>
<reference evidence="8 9" key="2">
    <citation type="submission" date="2018-11" db="EMBL/GenBank/DDBJ databases">
        <authorList>
            <consortium name="Pathogen Informatics"/>
        </authorList>
    </citation>
    <scope>NUCLEOTIDE SEQUENCE [LARGE SCALE GENOMIC DNA]</scope>
</reference>
<evidence type="ECO:0000259" key="7">
    <source>
        <dbReference type="PROSITE" id="PS50203"/>
    </source>
</evidence>
<dbReference type="EMBL" id="UYRR01035941">
    <property type="protein sequence ID" value="VDK65862.1"/>
    <property type="molecule type" value="Genomic_DNA"/>
</dbReference>
<feature type="active site" evidence="5 6">
    <location>
        <position position="253"/>
    </location>
</feature>
<evidence type="ECO:0000256" key="3">
    <source>
        <dbReference type="ARBA" id="ARBA00022801"/>
    </source>
</evidence>
<feature type="domain" description="Calpain catalytic" evidence="7">
    <location>
        <begin position="50"/>
        <end position="295"/>
    </location>
</feature>
<protein>
    <submittedName>
        <fullName evidence="10">Calpain clp-1 (inferred by orthology to a C. elegans protein)</fullName>
    </submittedName>
</protein>
<comment type="similarity">
    <text evidence="1">Belongs to the peptidase C2 family.</text>
</comment>
<dbReference type="PRINTS" id="PR00704">
    <property type="entry name" value="CALPAIN"/>
</dbReference>
<gene>
    <name evidence="8" type="ORF">ASIM_LOCUS18696</name>
</gene>
<feature type="active site" evidence="5 6">
    <location>
        <position position="76"/>
    </location>
</feature>
<dbReference type="InterPro" id="IPR022684">
    <property type="entry name" value="Calpain_cysteine_protease"/>
</dbReference>
<dbReference type="CDD" id="cd00044">
    <property type="entry name" value="CysPc"/>
    <property type="match status" value="1"/>
</dbReference>
<dbReference type="Proteomes" id="UP000267096">
    <property type="component" value="Unassembled WGS sequence"/>
</dbReference>
<evidence type="ECO:0000313" key="10">
    <source>
        <dbReference type="WBParaSite" id="ASIM_0001930301-mRNA-1"/>
    </source>
</evidence>
<dbReference type="FunFam" id="3.90.70.10:FF:000114">
    <property type="entry name" value="Calpain a"/>
    <property type="match status" value="1"/>
</dbReference>
<accession>A0A0M3KE98</accession>
<dbReference type="SMART" id="SM00230">
    <property type="entry name" value="CysPc"/>
    <property type="match status" value="1"/>
</dbReference>
<keyword evidence="4 6" id="KW-0788">Thiol protease</keyword>
<dbReference type="InterPro" id="IPR001300">
    <property type="entry name" value="Peptidase_C2_calpain_cat"/>
</dbReference>
<dbReference type="OrthoDB" id="424753at2759"/>
<dbReference type="AlphaFoldDB" id="A0A0M3KE98"/>